<dbReference type="Gene3D" id="1.10.630.10">
    <property type="entry name" value="Cytochrome P450"/>
    <property type="match status" value="1"/>
</dbReference>
<comment type="caution">
    <text evidence="2">The sequence shown here is derived from an EMBL/GenBank/DDBJ whole genome shotgun (WGS) entry which is preliminary data.</text>
</comment>
<name>G6EGD6_9SPHN</name>
<dbReference type="Proteomes" id="UP000004030">
    <property type="component" value="Unassembled WGS sequence"/>
</dbReference>
<reference evidence="2 3" key="1">
    <citation type="journal article" date="2012" name="J. Bacteriol.">
        <title>Genome sequence of benzo(a)pyrene-degrading bacterium Novosphingobium pentaromativorans US6-1.</title>
        <authorList>
            <person name="Luo Y.R."/>
            <person name="Kang S.G."/>
            <person name="Kim S.J."/>
            <person name="Kim M.R."/>
            <person name="Li N."/>
            <person name="Lee J.H."/>
            <person name="Kwon K.K."/>
        </authorList>
    </citation>
    <scope>NUCLEOTIDE SEQUENCE [LARGE SCALE GENOMIC DNA]</scope>
    <source>
        <strain evidence="2 3">US6-1</strain>
    </source>
</reference>
<dbReference type="AlphaFoldDB" id="G6EGD6"/>
<dbReference type="RefSeq" id="WP_007014315.1">
    <property type="nucleotide sequence ID" value="NZ_AGFM01000054.1"/>
</dbReference>
<dbReference type="GO" id="GO:0020037">
    <property type="term" value="F:heme binding"/>
    <property type="evidence" value="ECO:0007669"/>
    <property type="project" value="InterPro"/>
</dbReference>
<dbReference type="OrthoDB" id="5522954at2"/>
<evidence type="ECO:0008006" key="4">
    <source>
        <dbReference type="Google" id="ProtNLM"/>
    </source>
</evidence>
<dbReference type="Pfam" id="PF00067">
    <property type="entry name" value="p450"/>
    <property type="match status" value="1"/>
</dbReference>
<comment type="similarity">
    <text evidence="1">Belongs to the cytochrome P450 family.</text>
</comment>
<evidence type="ECO:0000313" key="2">
    <source>
        <dbReference type="EMBL" id="EHJ59825.1"/>
    </source>
</evidence>
<dbReference type="InterPro" id="IPR002397">
    <property type="entry name" value="Cyt_P450_B"/>
</dbReference>
<gene>
    <name evidence="2" type="ORF">NSU_3407</name>
</gene>
<dbReference type="GO" id="GO:0016705">
    <property type="term" value="F:oxidoreductase activity, acting on paired donors, with incorporation or reduction of molecular oxygen"/>
    <property type="evidence" value="ECO:0007669"/>
    <property type="project" value="InterPro"/>
</dbReference>
<dbReference type="SUPFAM" id="SSF48264">
    <property type="entry name" value="Cytochrome P450"/>
    <property type="match status" value="1"/>
</dbReference>
<dbReference type="EMBL" id="AGFM01000054">
    <property type="protein sequence ID" value="EHJ59825.1"/>
    <property type="molecule type" value="Genomic_DNA"/>
</dbReference>
<dbReference type="PANTHER" id="PTHR46696:SF3">
    <property type="entry name" value="PULCHERRIMINIC ACID SYNTHASE"/>
    <property type="match status" value="1"/>
</dbReference>
<dbReference type="eggNOG" id="COG2124">
    <property type="taxonomic scope" value="Bacteria"/>
</dbReference>
<dbReference type="InterPro" id="IPR001128">
    <property type="entry name" value="Cyt_P450"/>
</dbReference>
<keyword evidence="3" id="KW-1185">Reference proteome</keyword>
<sequence>MTATSALTRKDERYKEMFSVEKEVADFGYALVDDIYAPIAALRSKSPVFVGSLARELTGKAEHSMLDRPRYATLTFETCNKVLGDNITYSSSYYREQDFIREGLGHTILGMIGKEHARYRSSIQPMMTREQAMGWWREKWIEPFVSILIDDFQNDGQADLSQQLCARLPMHTVTAAYGLGSEEALAFRESLMASMVPTLAPQPRAEARAKVREILIGAITESRRNPRDDLISRLIGAPFKDAQGNHSQLSDEDILSFSRLLLLAGGGTTYRQMGITLFALLSNRDQMEDLRADRELMRPAIQESLRWNCTDPVFHRISTKPSVLGGVEVPEGALVDIYLAAGNRDPERWDNPDVYDLHRPEKRHIGFASGAHTCLGRFVAEAEMTAAINALLDRFPKLRLDSSGEPPKIIGGLVARGVNHLRVRFD</sequence>
<proteinExistence type="inferred from homology"/>
<dbReference type="PRINTS" id="PR00359">
    <property type="entry name" value="BP450"/>
</dbReference>
<dbReference type="InterPro" id="IPR036396">
    <property type="entry name" value="Cyt_P450_sf"/>
</dbReference>
<evidence type="ECO:0000256" key="1">
    <source>
        <dbReference type="ARBA" id="ARBA00010617"/>
    </source>
</evidence>
<dbReference type="KEGG" id="npn:JI59_21950"/>
<dbReference type="GO" id="GO:0004497">
    <property type="term" value="F:monooxygenase activity"/>
    <property type="evidence" value="ECO:0007669"/>
    <property type="project" value="InterPro"/>
</dbReference>
<dbReference type="GO" id="GO:0005506">
    <property type="term" value="F:iron ion binding"/>
    <property type="evidence" value="ECO:0007669"/>
    <property type="project" value="InterPro"/>
</dbReference>
<dbReference type="PANTHER" id="PTHR46696">
    <property type="entry name" value="P450, PUTATIVE (EUROFUNG)-RELATED"/>
    <property type="match status" value="1"/>
</dbReference>
<dbReference type="PATRIC" id="fig|1088721.3.peg.3361"/>
<evidence type="ECO:0000313" key="3">
    <source>
        <dbReference type="Proteomes" id="UP000004030"/>
    </source>
</evidence>
<organism evidence="2 3">
    <name type="scientific">Novosphingobium pentaromativorans US6-1</name>
    <dbReference type="NCBI Taxonomy" id="1088721"/>
    <lineage>
        <taxon>Bacteria</taxon>
        <taxon>Pseudomonadati</taxon>
        <taxon>Pseudomonadota</taxon>
        <taxon>Alphaproteobacteria</taxon>
        <taxon>Sphingomonadales</taxon>
        <taxon>Sphingomonadaceae</taxon>
        <taxon>Novosphingobium</taxon>
    </lineage>
</organism>
<accession>G6EGD6</accession>
<protein>
    <recommendedName>
        <fullName evidence="4">Cytochrome P450</fullName>
    </recommendedName>
</protein>